<sequence length="209" mass="23085">MTAYGQMIILRSLRIWYLFGFVVVATGLMNKLFILPRFLALVHARMEFNAYVLDLVVRMNSKLCNLVVAKPKTEQFRMTSLKGGINGQTYVNAQTQTEGEEESASTTVPDMYDCKEPSTNSADSLPLSYYTLRQLSQSLKRVPGLFATPGYSSANYSTKELNLLIESLNFAGATGGKGNSVGLNVSQVKGLATQLMEDIRYLKSLALKV</sequence>
<evidence type="ECO:0000313" key="1">
    <source>
        <dbReference type="EMBL" id="KAK9239776.1"/>
    </source>
</evidence>
<name>A0ACC3T746_LIPKO</name>
<proteinExistence type="predicted"/>
<reference evidence="2" key="1">
    <citation type="journal article" date="2024" name="Front. Bioeng. Biotechnol.">
        <title>Genome-scale model development and genomic sequencing of the oleaginous clade Lipomyces.</title>
        <authorList>
            <person name="Czajka J.J."/>
            <person name="Han Y."/>
            <person name="Kim J."/>
            <person name="Mondo S.J."/>
            <person name="Hofstad B.A."/>
            <person name="Robles A."/>
            <person name="Haridas S."/>
            <person name="Riley R."/>
            <person name="LaButti K."/>
            <person name="Pangilinan J."/>
            <person name="Andreopoulos W."/>
            <person name="Lipzen A."/>
            <person name="Yan J."/>
            <person name="Wang M."/>
            <person name="Ng V."/>
            <person name="Grigoriev I.V."/>
            <person name="Spatafora J.W."/>
            <person name="Magnuson J.K."/>
            <person name="Baker S.E."/>
            <person name="Pomraning K.R."/>
        </authorList>
    </citation>
    <scope>NUCLEOTIDE SEQUENCE [LARGE SCALE GENOMIC DNA]</scope>
    <source>
        <strain evidence="2">CBS 7786</strain>
    </source>
</reference>
<gene>
    <name evidence="1" type="ORF">V1525DRAFT_397609</name>
</gene>
<organism evidence="1 2">
    <name type="scientific">Lipomyces kononenkoae</name>
    <name type="common">Yeast</name>
    <dbReference type="NCBI Taxonomy" id="34357"/>
    <lineage>
        <taxon>Eukaryota</taxon>
        <taxon>Fungi</taxon>
        <taxon>Dikarya</taxon>
        <taxon>Ascomycota</taxon>
        <taxon>Saccharomycotina</taxon>
        <taxon>Lipomycetes</taxon>
        <taxon>Lipomycetales</taxon>
        <taxon>Lipomycetaceae</taxon>
        <taxon>Lipomyces</taxon>
    </lineage>
</organism>
<dbReference type="Proteomes" id="UP001433508">
    <property type="component" value="Unassembled WGS sequence"/>
</dbReference>
<comment type="caution">
    <text evidence="1">The sequence shown here is derived from an EMBL/GenBank/DDBJ whole genome shotgun (WGS) entry which is preliminary data.</text>
</comment>
<accession>A0ACC3T746</accession>
<keyword evidence="2" id="KW-1185">Reference proteome</keyword>
<evidence type="ECO:0000313" key="2">
    <source>
        <dbReference type="Proteomes" id="UP001433508"/>
    </source>
</evidence>
<dbReference type="EMBL" id="MU971344">
    <property type="protein sequence ID" value="KAK9239776.1"/>
    <property type="molecule type" value="Genomic_DNA"/>
</dbReference>
<protein>
    <submittedName>
        <fullName evidence="1">Uncharacterized protein</fullName>
    </submittedName>
</protein>